<evidence type="ECO:0000256" key="4">
    <source>
        <dbReference type="ARBA" id="ARBA00022827"/>
    </source>
</evidence>
<dbReference type="SUPFAM" id="SSF69000">
    <property type="entry name" value="FAD-dependent thiol oxidase"/>
    <property type="match status" value="1"/>
</dbReference>
<evidence type="ECO:0000256" key="5">
    <source>
        <dbReference type="ARBA" id="ARBA00023002"/>
    </source>
</evidence>
<keyword evidence="8" id="KW-1133">Transmembrane helix</keyword>
<dbReference type="GO" id="GO:0006457">
    <property type="term" value="P:protein folding"/>
    <property type="evidence" value="ECO:0007669"/>
    <property type="project" value="TreeGrafter"/>
</dbReference>
<dbReference type="GO" id="GO:0005615">
    <property type="term" value="C:extracellular space"/>
    <property type="evidence" value="ECO:0007669"/>
    <property type="project" value="TreeGrafter"/>
</dbReference>
<keyword evidence="8" id="KW-0812">Transmembrane</keyword>
<dbReference type="Pfam" id="PF00085">
    <property type="entry name" value="Thioredoxin"/>
    <property type="match status" value="1"/>
</dbReference>
<evidence type="ECO:0000256" key="6">
    <source>
        <dbReference type="ARBA" id="ARBA00023157"/>
    </source>
</evidence>
<feature type="compositionally biased region" description="Polar residues" evidence="9">
    <location>
        <begin position="34"/>
        <end position="46"/>
    </location>
</feature>
<keyword evidence="7" id="KW-0325">Glycoprotein</keyword>
<dbReference type="InterPro" id="IPR036249">
    <property type="entry name" value="Thioredoxin-like_sf"/>
</dbReference>
<dbReference type="GO" id="GO:0016971">
    <property type="term" value="F:flavin-dependent sulfhydryl oxidase activity"/>
    <property type="evidence" value="ECO:0007669"/>
    <property type="project" value="InterPro"/>
</dbReference>
<dbReference type="GO" id="GO:0003756">
    <property type="term" value="F:protein disulfide isomerase activity"/>
    <property type="evidence" value="ECO:0007669"/>
    <property type="project" value="TreeGrafter"/>
</dbReference>
<dbReference type="EC" id="1.8.3.2" evidence="8"/>
<dbReference type="Gene3D" id="3.40.30.10">
    <property type="entry name" value="Glutaredoxin"/>
    <property type="match status" value="1"/>
</dbReference>
<gene>
    <name evidence="11" type="ORF">DSPE1174_LOCUS13350</name>
</gene>
<feature type="domain" description="ERV/ALR sulfhydryl oxidase" evidence="10">
    <location>
        <begin position="416"/>
        <end position="518"/>
    </location>
</feature>
<evidence type="ECO:0000256" key="1">
    <source>
        <dbReference type="ARBA" id="ARBA00001974"/>
    </source>
</evidence>
<dbReference type="Gene3D" id="1.20.120.310">
    <property type="entry name" value="ERV/ALR sulfhydryl oxidase domain"/>
    <property type="match status" value="1"/>
</dbReference>
<keyword evidence="3" id="KW-0732">Signal</keyword>
<comment type="catalytic activity">
    <reaction evidence="8">
        <text>2 R'C(R)SH + O2 = R'C(R)S-S(R)CR' + H2O2</text>
        <dbReference type="Rhea" id="RHEA:17357"/>
        <dbReference type="ChEBI" id="CHEBI:15379"/>
        <dbReference type="ChEBI" id="CHEBI:16240"/>
        <dbReference type="ChEBI" id="CHEBI:16520"/>
        <dbReference type="ChEBI" id="CHEBI:17412"/>
        <dbReference type="EC" id="1.8.3.2"/>
    </reaction>
</comment>
<evidence type="ECO:0000256" key="8">
    <source>
        <dbReference type="RuleBase" id="RU371123"/>
    </source>
</evidence>
<evidence type="ECO:0000256" key="7">
    <source>
        <dbReference type="ARBA" id="ARBA00023180"/>
    </source>
</evidence>
<keyword evidence="8" id="KW-0472">Membrane</keyword>
<evidence type="ECO:0000313" key="11">
    <source>
        <dbReference type="EMBL" id="CAD9420004.1"/>
    </source>
</evidence>
<dbReference type="SUPFAM" id="SSF52833">
    <property type="entry name" value="Thioredoxin-like"/>
    <property type="match status" value="1"/>
</dbReference>
<evidence type="ECO:0000256" key="2">
    <source>
        <dbReference type="ARBA" id="ARBA00022630"/>
    </source>
</evidence>
<dbReference type="PANTHER" id="PTHR22897">
    <property type="entry name" value="QUIESCIN Q6-RELATED SULFHYDRYL OXIDASE"/>
    <property type="match status" value="1"/>
</dbReference>
<feature type="region of interest" description="Disordered" evidence="9">
    <location>
        <begin position="1"/>
        <end position="97"/>
    </location>
</feature>
<feature type="transmembrane region" description="Helical" evidence="8">
    <location>
        <begin position="102"/>
        <end position="121"/>
    </location>
</feature>
<evidence type="ECO:0000256" key="9">
    <source>
        <dbReference type="SAM" id="MobiDB-lite"/>
    </source>
</evidence>
<dbReference type="AlphaFoldDB" id="A0A7S2FYC4"/>
<keyword evidence="4 8" id="KW-0274">FAD</keyword>
<evidence type="ECO:0000256" key="3">
    <source>
        <dbReference type="ARBA" id="ARBA00022729"/>
    </source>
</evidence>
<dbReference type="InterPro" id="IPR036774">
    <property type="entry name" value="ERV/ALR_sulphydryl_oxid_sf"/>
</dbReference>
<dbReference type="InterPro" id="IPR039798">
    <property type="entry name" value="Sulfhydryl_oxidase"/>
</dbReference>
<name>A0A7S2FYC4_9STRA</name>
<organism evidence="11">
    <name type="scientific">Octactis speculum</name>
    <dbReference type="NCBI Taxonomy" id="3111310"/>
    <lineage>
        <taxon>Eukaryota</taxon>
        <taxon>Sar</taxon>
        <taxon>Stramenopiles</taxon>
        <taxon>Ochrophyta</taxon>
        <taxon>Dictyochophyceae</taxon>
        <taxon>Dictyochales</taxon>
        <taxon>Dictyochaceae</taxon>
        <taxon>Octactis</taxon>
    </lineage>
</organism>
<comment type="cofactor">
    <cofactor evidence="1 8">
        <name>FAD</name>
        <dbReference type="ChEBI" id="CHEBI:57692"/>
    </cofactor>
</comment>
<dbReference type="PROSITE" id="PS51324">
    <property type="entry name" value="ERV_ALR"/>
    <property type="match status" value="1"/>
</dbReference>
<keyword evidence="2 8" id="KW-0285">Flavoprotein</keyword>
<sequence length="573" mass="64903">MDSNESTEDKERDDSVVPEASAEDASLDTKKSNTDSNENDAGSPQNPKDDSTDSKEAKTVSPEITSAQSKKDGTTGGSVESKEGARGPVRGRQRTEKSKKSSWNFFVAMTMCGSLLMFLVMNGDGNQEVKLEVKHLDESFYRTVLYPDNDYSLGGPNGMDVKWAVFFHKPYCGACRRIRPVFEALAQTTNSSSHLRFASLDCVRYRVFCQRVGVDKEPLIRIYGVDDSAHAKRRKSEVKRGSGRKMKWQRQKLADWQGALIAYEVVEWFKSLQAYEILSSDFEWPEEDLLAEKMNLFKETKTHKMGDKLVTVKSAPNNPTGYLTDIKASLYMGLIDDVFGAGSDSLEGSRFELLLQWIEVLSHTYPEADMRARLAQLLTLLSRKPVWRNREYTAQLKSWGLVEPTEPDSYQWCRSSVMGEGGYPCGLWLLFHTILTNSDRSHAPLVLTSIKNWVENFYGCVECAANFLEEWDEYGGEENTGHVDSVIWLWKVHNLVRERLTIEDDSVGTKTQWPTTEICELCFTEETRNSSLGASTDMWNEDDWQTDFVFAFMQETFCAGSDTYVCAAFSDPN</sequence>
<dbReference type="CDD" id="cd02961">
    <property type="entry name" value="PDI_a_family"/>
    <property type="match status" value="1"/>
</dbReference>
<dbReference type="PANTHER" id="PTHR22897:SF8">
    <property type="entry name" value="SULFHYDRYL OXIDASE"/>
    <property type="match status" value="1"/>
</dbReference>
<dbReference type="Pfam" id="PF04777">
    <property type="entry name" value="Evr1_Alr"/>
    <property type="match status" value="1"/>
</dbReference>
<evidence type="ECO:0000259" key="10">
    <source>
        <dbReference type="PROSITE" id="PS51324"/>
    </source>
</evidence>
<dbReference type="InterPro" id="IPR013766">
    <property type="entry name" value="Thioredoxin_domain"/>
</dbReference>
<protein>
    <recommendedName>
        <fullName evidence="8">Sulfhydryl oxidase</fullName>
        <ecNumber evidence="8">1.8.3.2</ecNumber>
    </recommendedName>
</protein>
<reference evidence="11" key="1">
    <citation type="submission" date="2021-01" db="EMBL/GenBank/DDBJ databases">
        <authorList>
            <person name="Corre E."/>
            <person name="Pelletier E."/>
            <person name="Niang G."/>
            <person name="Scheremetjew M."/>
            <person name="Finn R."/>
            <person name="Kale V."/>
            <person name="Holt S."/>
            <person name="Cochrane G."/>
            <person name="Meng A."/>
            <person name="Brown T."/>
            <person name="Cohen L."/>
        </authorList>
    </citation>
    <scope>NUCLEOTIDE SEQUENCE</scope>
    <source>
        <strain evidence="11">CCMP1381</strain>
    </source>
</reference>
<dbReference type="InterPro" id="IPR017905">
    <property type="entry name" value="ERV/ALR_sulphydryl_oxidase"/>
</dbReference>
<dbReference type="GO" id="GO:0000139">
    <property type="term" value="C:Golgi membrane"/>
    <property type="evidence" value="ECO:0007669"/>
    <property type="project" value="TreeGrafter"/>
</dbReference>
<keyword evidence="6" id="KW-1015">Disulfide bond</keyword>
<feature type="compositionally biased region" description="Basic and acidic residues" evidence="9">
    <location>
        <begin position="47"/>
        <end position="58"/>
    </location>
</feature>
<accession>A0A7S2FYC4</accession>
<dbReference type="EMBL" id="HBGS01026273">
    <property type="protein sequence ID" value="CAD9420004.1"/>
    <property type="molecule type" value="Transcribed_RNA"/>
</dbReference>
<keyword evidence="5 8" id="KW-0560">Oxidoreductase</keyword>
<proteinExistence type="predicted"/>